<dbReference type="EMBL" id="JH795855">
    <property type="protein sequence ID" value="EJU06372.1"/>
    <property type="molecule type" value="Genomic_DNA"/>
</dbReference>
<feature type="region of interest" description="Disordered" evidence="3">
    <location>
        <begin position="120"/>
        <end position="144"/>
    </location>
</feature>
<feature type="compositionally biased region" description="Basic and acidic residues" evidence="3">
    <location>
        <begin position="48"/>
        <end position="57"/>
    </location>
</feature>
<evidence type="ECO:0000259" key="4">
    <source>
        <dbReference type="PROSITE" id="PS50102"/>
    </source>
</evidence>
<dbReference type="GO" id="GO:0003723">
    <property type="term" value="F:RNA binding"/>
    <property type="evidence" value="ECO:0007669"/>
    <property type="project" value="UniProtKB-UniRule"/>
</dbReference>
<evidence type="ECO:0000256" key="1">
    <source>
        <dbReference type="ARBA" id="ARBA00022884"/>
    </source>
</evidence>
<gene>
    <name evidence="5" type="ORF">DACRYDRAFT_61073</name>
</gene>
<dbReference type="OrthoDB" id="439808at2759"/>
<sequence length="332" mass="36158">MPRKTTAGSSGGMRGQNMGFAYVDFDTTESRDKAVKLSESPLHGRKLLIKDGNDYRGRPTAAQKAAEEEDPTSSKPNMTKTAQKLLKSQKHPPCPTLFMGNLGFETTKETITEMLEGHHKTAHAPAKGVNDDEQETKGEQETKKEDMLELGLRKVRLGTFEDSGMCKGWAFLDFHTTAQAQAVLINSRNHHLNGRKLVLEFASADALRRGGHPSAFPSHSKEQEATHGTSKRIGAGKSPGYKKGKREQGHAGDESHVVEEDVPSAFPSASEETEQPAKRQKIARERPAADMTRGGKDRPVRRLKPGAALALAKQNVAKTGAIVASQGKKITF</sequence>
<feature type="region of interest" description="Disordered" evidence="3">
    <location>
        <begin position="30"/>
        <end position="78"/>
    </location>
</feature>
<dbReference type="PANTHER" id="PTHR23236">
    <property type="entry name" value="EUKARYOTIC TRANSLATION INITIATION FACTOR 4B/4H"/>
    <property type="match status" value="1"/>
</dbReference>
<dbReference type="AlphaFoldDB" id="M5GFJ7"/>
<dbReference type="InterPro" id="IPR012677">
    <property type="entry name" value="Nucleotide-bd_a/b_plait_sf"/>
</dbReference>
<dbReference type="SMART" id="SM00360">
    <property type="entry name" value="RRM"/>
    <property type="match status" value="1"/>
</dbReference>
<reference evidence="5 6" key="1">
    <citation type="journal article" date="2012" name="Science">
        <title>The Paleozoic origin of enzymatic lignin decomposition reconstructed from 31 fungal genomes.</title>
        <authorList>
            <person name="Floudas D."/>
            <person name="Binder M."/>
            <person name="Riley R."/>
            <person name="Barry K."/>
            <person name="Blanchette R.A."/>
            <person name="Henrissat B."/>
            <person name="Martinez A.T."/>
            <person name="Otillar R."/>
            <person name="Spatafora J.W."/>
            <person name="Yadav J.S."/>
            <person name="Aerts A."/>
            <person name="Benoit I."/>
            <person name="Boyd A."/>
            <person name="Carlson A."/>
            <person name="Copeland A."/>
            <person name="Coutinho P.M."/>
            <person name="de Vries R.P."/>
            <person name="Ferreira P."/>
            <person name="Findley K."/>
            <person name="Foster B."/>
            <person name="Gaskell J."/>
            <person name="Glotzer D."/>
            <person name="Gorecki P."/>
            <person name="Heitman J."/>
            <person name="Hesse C."/>
            <person name="Hori C."/>
            <person name="Igarashi K."/>
            <person name="Jurgens J.A."/>
            <person name="Kallen N."/>
            <person name="Kersten P."/>
            <person name="Kohler A."/>
            <person name="Kuees U."/>
            <person name="Kumar T.K.A."/>
            <person name="Kuo A."/>
            <person name="LaButti K."/>
            <person name="Larrondo L.F."/>
            <person name="Lindquist E."/>
            <person name="Ling A."/>
            <person name="Lombard V."/>
            <person name="Lucas S."/>
            <person name="Lundell T."/>
            <person name="Martin R."/>
            <person name="McLaughlin D.J."/>
            <person name="Morgenstern I."/>
            <person name="Morin E."/>
            <person name="Murat C."/>
            <person name="Nagy L.G."/>
            <person name="Nolan M."/>
            <person name="Ohm R.A."/>
            <person name="Patyshakuliyeva A."/>
            <person name="Rokas A."/>
            <person name="Ruiz-Duenas F.J."/>
            <person name="Sabat G."/>
            <person name="Salamov A."/>
            <person name="Samejima M."/>
            <person name="Schmutz J."/>
            <person name="Slot J.C."/>
            <person name="St John F."/>
            <person name="Stenlid J."/>
            <person name="Sun H."/>
            <person name="Sun S."/>
            <person name="Syed K."/>
            <person name="Tsang A."/>
            <person name="Wiebenga A."/>
            <person name="Young D."/>
            <person name="Pisabarro A."/>
            <person name="Eastwood D.C."/>
            <person name="Martin F."/>
            <person name="Cullen D."/>
            <person name="Grigoriev I.V."/>
            <person name="Hibbett D.S."/>
        </authorList>
    </citation>
    <scope>NUCLEOTIDE SEQUENCE [LARGE SCALE GENOMIC DNA]</scope>
    <source>
        <strain evidence="5 6">DJM-731 SS1</strain>
    </source>
</reference>
<dbReference type="HOGENOM" id="CLU_027451_2_0_1"/>
<dbReference type="PROSITE" id="PS50102">
    <property type="entry name" value="RRM"/>
    <property type="match status" value="1"/>
</dbReference>
<accession>M5GFJ7</accession>
<name>M5GFJ7_DACPD</name>
<keyword evidence="1 2" id="KW-0694">RNA-binding</keyword>
<proteinExistence type="predicted"/>
<dbReference type="SUPFAM" id="SSF54928">
    <property type="entry name" value="RNA-binding domain, RBD"/>
    <property type="match status" value="2"/>
</dbReference>
<evidence type="ECO:0000256" key="2">
    <source>
        <dbReference type="PROSITE-ProRule" id="PRU00176"/>
    </source>
</evidence>
<dbReference type="Gene3D" id="3.30.70.330">
    <property type="match status" value="2"/>
</dbReference>
<keyword evidence="6" id="KW-1185">Reference proteome</keyword>
<dbReference type="STRING" id="1858805.M5GFJ7"/>
<evidence type="ECO:0000313" key="5">
    <source>
        <dbReference type="EMBL" id="EJU06372.1"/>
    </source>
</evidence>
<feature type="compositionally biased region" description="Basic and acidic residues" evidence="3">
    <location>
        <begin position="282"/>
        <end position="300"/>
    </location>
</feature>
<dbReference type="GeneID" id="63690722"/>
<feature type="domain" description="RRM" evidence="4">
    <location>
        <begin position="95"/>
        <end position="204"/>
    </location>
</feature>
<evidence type="ECO:0000313" key="6">
    <source>
        <dbReference type="Proteomes" id="UP000030653"/>
    </source>
</evidence>
<organism evidence="5 6">
    <name type="scientific">Dacryopinax primogenitus (strain DJM 731)</name>
    <name type="common">Brown rot fungus</name>
    <dbReference type="NCBI Taxonomy" id="1858805"/>
    <lineage>
        <taxon>Eukaryota</taxon>
        <taxon>Fungi</taxon>
        <taxon>Dikarya</taxon>
        <taxon>Basidiomycota</taxon>
        <taxon>Agaricomycotina</taxon>
        <taxon>Dacrymycetes</taxon>
        <taxon>Dacrymycetales</taxon>
        <taxon>Dacrymycetaceae</taxon>
        <taxon>Dacryopinax</taxon>
    </lineage>
</organism>
<evidence type="ECO:0000256" key="3">
    <source>
        <dbReference type="SAM" id="MobiDB-lite"/>
    </source>
</evidence>
<dbReference type="PANTHER" id="PTHR23236:SF95">
    <property type="entry name" value="NUCLEOLAR PROTEIN 13"/>
    <property type="match status" value="1"/>
</dbReference>
<feature type="compositionally biased region" description="Basic and acidic residues" evidence="3">
    <location>
        <begin position="135"/>
        <end position="144"/>
    </location>
</feature>
<protein>
    <recommendedName>
        <fullName evidence="4">RRM domain-containing protein</fullName>
    </recommendedName>
</protein>
<feature type="compositionally biased region" description="Basic and acidic residues" evidence="3">
    <location>
        <begin position="246"/>
        <end position="259"/>
    </location>
</feature>
<dbReference type="Proteomes" id="UP000030653">
    <property type="component" value="Unassembled WGS sequence"/>
</dbReference>
<feature type="region of interest" description="Disordered" evidence="3">
    <location>
        <begin position="209"/>
        <end position="302"/>
    </location>
</feature>
<dbReference type="InterPro" id="IPR000504">
    <property type="entry name" value="RRM_dom"/>
</dbReference>
<dbReference type="GO" id="GO:0005730">
    <property type="term" value="C:nucleolus"/>
    <property type="evidence" value="ECO:0007669"/>
    <property type="project" value="TreeGrafter"/>
</dbReference>
<dbReference type="RefSeq" id="XP_040633266.1">
    <property type="nucleotide sequence ID" value="XM_040775660.1"/>
</dbReference>
<dbReference type="InterPro" id="IPR035979">
    <property type="entry name" value="RBD_domain_sf"/>
</dbReference>